<sequence>MDKTCTICGRPSPAAAMICGACRSSSFRSSNEPHVPNEVPRGVRLKNGMVSVALVCYGAFSLWRNDLYLPLGSRPSAYPRPGIHFQNTSLTLVIIAMAFAVIHLLVVILDHHDHKPNERVYRFLGQAAKVLGMAFFVLAYVLDLIVDGHR</sequence>
<feature type="transmembrane region" description="Helical" evidence="1">
    <location>
        <begin position="120"/>
        <end position="142"/>
    </location>
</feature>
<evidence type="ECO:0000313" key="2">
    <source>
        <dbReference type="EMBL" id="TDP85718.1"/>
    </source>
</evidence>
<protein>
    <submittedName>
        <fullName evidence="2">Uncharacterized protein</fullName>
    </submittedName>
</protein>
<dbReference type="RefSeq" id="WP_133606620.1">
    <property type="nucleotide sequence ID" value="NZ_SNXW01000002.1"/>
</dbReference>
<accession>A0A4V3CWB8</accession>
<reference evidence="2 3" key="1">
    <citation type="submission" date="2019-03" db="EMBL/GenBank/DDBJ databases">
        <title>Genomic Encyclopedia of Type Strains, Phase IV (KMG-IV): sequencing the most valuable type-strain genomes for metagenomic binning, comparative biology and taxonomic classification.</title>
        <authorList>
            <person name="Goeker M."/>
        </authorList>
    </citation>
    <scope>NUCLEOTIDE SEQUENCE [LARGE SCALE GENOMIC DNA]</scope>
    <source>
        <strain evidence="2 3">DSM 11901</strain>
    </source>
</reference>
<dbReference type="EMBL" id="SNXW01000002">
    <property type="protein sequence ID" value="TDP85718.1"/>
    <property type="molecule type" value="Genomic_DNA"/>
</dbReference>
<keyword evidence="1" id="KW-0812">Transmembrane</keyword>
<organism evidence="2 3">
    <name type="scientific">Aquabacterium commune</name>
    <dbReference type="NCBI Taxonomy" id="70586"/>
    <lineage>
        <taxon>Bacteria</taxon>
        <taxon>Pseudomonadati</taxon>
        <taxon>Pseudomonadota</taxon>
        <taxon>Betaproteobacteria</taxon>
        <taxon>Burkholderiales</taxon>
        <taxon>Aquabacterium</taxon>
    </lineage>
</organism>
<gene>
    <name evidence="2" type="ORF">EV672_10267</name>
</gene>
<feature type="transmembrane region" description="Helical" evidence="1">
    <location>
        <begin position="83"/>
        <end position="108"/>
    </location>
</feature>
<evidence type="ECO:0000313" key="3">
    <source>
        <dbReference type="Proteomes" id="UP000294593"/>
    </source>
</evidence>
<dbReference type="Proteomes" id="UP000294593">
    <property type="component" value="Unassembled WGS sequence"/>
</dbReference>
<evidence type="ECO:0000256" key="1">
    <source>
        <dbReference type="SAM" id="Phobius"/>
    </source>
</evidence>
<dbReference type="AlphaFoldDB" id="A0A4V3CWB8"/>
<keyword evidence="1" id="KW-1133">Transmembrane helix</keyword>
<name>A0A4V3CWB8_9BURK</name>
<proteinExistence type="predicted"/>
<dbReference type="OrthoDB" id="9149286at2"/>
<keyword evidence="1" id="KW-0472">Membrane</keyword>
<keyword evidence="3" id="KW-1185">Reference proteome</keyword>
<comment type="caution">
    <text evidence="2">The sequence shown here is derived from an EMBL/GenBank/DDBJ whole genome shotgun (WGS) entry which is preliminary data.</text>
</comment>